<keyword evidence="2" id="KW-0472">Membrane</keyword>
<accession>A0AAN8NKK1</accession>
<dbReference type="Proteomes" id="UP001307849">
    <property type="component" value="Unassembled WGS sequence"/>
</dbReference>
<sequence length="431" mass="48620">MYFYHSTSPLRTLLLPLALIPITTSLLGILQYKNTRTIMKIPSLPLELQLQILEASDFTDLPTLSRVCSTWRNHIFESPAILSNRYTYYFQPDSQPKPVYFHKLLHHLTHFIRFEDNGKLYPCYVEFNDVEEGTDVENGDTTQPSMEEILKSTTVTKVDYRIFGGDSSFLPTAKVPPTVLPFLKDRVPSELVYLDIGHPSVLWKTVLPEDPDAVVLTISSDASEGEEGEEGEEGGEYPNAVVLIISSDASKGEEEEGEESEERGQERGQERGDDPDAVVLTISPNTSECKERGEEQGEERGEGGEEGGGERGEEEEGEEREAKEEEEEEVEIKVEIKEEEEEGEKEEKGGVTEDEGGFIDELFKILSYRANLRYVAEPQNKSASVMVVKLALEAYEYPTMEFPPTLEFASMAEDMRLFRPGRVKKIVRLVV</sequence>
<dbReference type="AlphaFoldDB" id="A0AAN8NKK1"/>
<keyword evidence="2" id="KW-0812">Transmembrane</keyword>
<gene>
    <name evidence="4" type="ORF">TWF506_005904</name>
</gene>
<dbReference type="InterPro" id="IPR036047">
    <property type="entry name" value="F-box-like_dom_sf"/>
</dbReference>
<dbReference type="SUPFAM" id="SSF81383">
    <property type="entry name" value="F-box domain"/>
    <property type="match status" value="1"/>
</dbReference>
<organism evidence="4 5">
    <name type="scientific">Arthrobotrys conoides</name>
    <dbReference type="NCBI Taxonomy" id="74498"/>
    <lineage>
        <taxon>Eukaryota</taxon>
        <taxon>Fungi</taxon>
        <taxon>Dikarya</taxon>
        <taxon>Ascomycota</taxon>
        <taxon>Pezizomycotina</taxon>
        <taxon>Orbiliomycetes</taxon>
        <taxon>Orbiliales</taxon>
        <taxon>Orbiliaceae</taxon>
        <taxon>Arthrobotrys</taxon>
    </lineage>
</organism>
<name>A0AAN8NKK1_9PEZI</name>
<evidence type="ECO:0000256" key="2">
    <source>
        <dbReference type="SAM" id="Phobius"/>
    </source>
</evidence>
<keyword evidence="5" id="KW-1185">Reference proteome</keyword>
<proteinExistence type="predicted"/>
<reference evidence="4 5" key="1">
    <citation type="submission" date="2019-10" db="EMBL/GenBank/DDBJ databases">
        <authorList>
            <person name="Palmer J.M."/>
        </authorList>
    </citation>
    <scope>NUCLEOTIDE SEQUENCE [LARGE SCALE GENOMIC DNA]</scope>
    <source>
        <strain evidence="4 5">TWF506</strain>
    </source>
</reference>
<evidence type="ECO:0000256" key="1">
    <source>
        <dbReference type="SAM" id="MobiDB-lite"/>
    </source>
</evidence>
<feature type="compositionally biased region" description="Acidic residues" evidence="1">
    <location>
        <begin position="312"/>
        <end position="330"/>
    </location>
</feature>
<feature type="region of interest" description="Disordered" evidence="1">
    <location>
        <begin position="249"/>
        <end position="354"/>
    </location>
</feature>
<dbReference type="EMBL" id="JAVHJM010000002">
    <property type="protein sequence ID" value="KAK6518766.1"/>
    <property type="molecule type" value="Genomic_DNA"/>
</dbReference>
<dbReference type="PROSITE" id="PS50181">
    <property type="entry name" value="FBOX"/>
    <property type="match status" value="1"/>
</dbReference>
<feature type="domain" description="F-box" evidence="3">
    <location>
        <begin position="38"/>
        <end position="89"/>
    </location>
</feature>
<feature type="compositionally biased region" description="Basic and acidic residues" evidence="1">
    <location>
        <begin position="288"/>
        <end position="311"/>
    </location>
</feature>
<dbReference type="Pfam" id="PF12937">
    <property type="entry name" value="F-box-like"/>
    <property type="match status" value="1"/>
</dbReference>
<evidence type="ECO:0000259" key="3">
    <source>
        <dbReference type="PROSITE" id="PS50181"/>
    </source>
</evidence>
<comment type="caution">
    <text evidence="4">The sequence shown here is derived from an EMBL/GenBank/DDBJ whole genome shotgun (WGS) entry which is preliminary data.</text>
</comment>
<keyword evidence="2" id="KW-1133">Transmembrane helix</keyword>
<evidence type="ECO:0000313" key="5">
    <source>
        <dbReference type="Proteomes" id="UP001307849"/>
    </source>
</evidence>
<dbReference type="InterPro" id="IPR001810">
    <property type="entry name" value="F-box_dom"/>
</dbReference>
<evidence type="ECO:0000313" key="4">
    <source>
        <dbReference type="EMBL" id="KAK6518766.1"/>
    </source>
</evidence>
<feature type="compositionally biased region" description="Basic and acidic residues" evidence="1">
    <location>
        <begin position="262"/>
        <end position="274"/>
    </location>
</feature>
<feature type="transmembrane region" description="Helical" evidence="2">
    <location>
        <begin position="12"/>
        <end position="30"/>
    </location>
</feature>
<protein>
    <recommendedName>
        <fullName evidence="3">F-box domain-containing protein</fullName>
    </recommendedName>
</protein>